<dbReference type="InterPro" id="IPR000866">
    <property type="entry name" value="AhpC/TSA"/>
</dbReference>
<dbReference type="GO" id="GO:0016491">
    <property type="term" value="F:oxidoreductase activity"/>
    <property type="evidence" value="ECO:0007669"/>
    <property type="project" value="InterPro"/>
</dbReference>
<evidence type="ECO:0000259" key="1">
    <source>
        <dbReference type="PROSITE" id="PS51352"/>
    </source>
</evidence>
<dbReference type="SUPFAM" id="SSF52833">
    <property type="entry name" value="Thioredoxin-like"/>
    <property type="match status" value="1"/>
</dbReference>
<evidence type="ECO:0000313" key="3">
    <source>
        <dbReference type="Proteomes" id="UP000255317"/>
    </source>
</evidence>
<comment type="caution">
    <text evidence="2">The sequence shown here is derived from an EMBL/GenBank/DDBJ whole genome shotgun (WGS) entry which is preliminary data.</text>
</comment>
<proteinExistence type="predicted"/>
<name>A0A370Q4Q6_9FLAO</name>
<dbReference type="InterPro" id="IPR013766">
    <property type="entry name" value="Thioredoxin_domain"/>
</dbReference>
<evidence type="ECO:0000313" key="2">
    <source>
        <dbReference type="EMBL" id="RDK83269.1"/>
    </source>
</evidence>
<dbReference type="CDD" id="cd02966">
    <property type="entry name" value="TlpA_like_family"/>
    <property type="match status" value="1"/>
</dbReference>
<keyword evidence="3" id="KW-1185">Reference proteome</keyword>
<dbReference type="Gene3D" id="3.40.30.10">
    <property type="entry name" value="Glutaredoxin"/>
    <property type="match status" value="1"/>
</dbReference>
<dbReference type="GO" id="GO:0016209">
    <property type="term" value="F:antioxidant activity"/>
    <property type="evidence" value="ECO:0007669"/>
    <property type="project" value="InterPro"/>
</dbReference>
<dbReference type="EMBL" id="QRAO01000008">
    <property type="protein sequence ID" value="RDK83269.1"/>
    <property type="molecule type" value="Genomic_DNA"/>
</dbReference>
<dbReference type="InterPro" id="IPR036249">
    <property type="entry name" value="Thioredoxin-like_sf"/>
</dbReference>
<accession>A0A370Q4Q6</accession>
<protein>
    <submittedName>
        <fullName evidence="2">AhpC/TSA family protein</fullName>
    </submittedName>
</protein>
<gene>
    <name evidence="2" type="ORF">C8D94_10858</name>
</gene>
<reference evidence="2 3" key="1">
    <citation type="submission" date="2018-07" db="EMBL/GenBank/DDBJ databases">
        <title>Genomic Encyclopedia of Type Strains, Phase IV (KMG-IV): sequencing the most valuable type-strain genomes for metagenomic binning, comparative biology and taxonomic classification.</title>
        <authorList>
            <person name="Goeker M."/>
        </authorList>
    </citation>
    <scope>NUCLEOTIDE SEQUENCE [LARGE SCALE GENOMIC DNA]</scope>
    <source>
        <strain evidence="2 3">DSM 101478</strain>
    </source>
</reference>
<dbReference type="AlphaFoldDB" id="A0A370Q4Q6"/>
<dbReference type="Pfam" id="PF00578">
    <property type="entry name" value="AhpC-TSA"/>
    <property type="match status" value="1"/>
</dbReference>
<dbReference type="Proteomes" id="UP000255317">
    <property type="component" value="Unassembled WGS sequence"/>
</dbReference>
<dbReference type="PANTHER" id="PTHR42852:SF13">
    <property type="entry name" value="PROTEIN DIPZ"/>
    <property type="match status" value="1"/>
</dbReference>
<organism evidence="2 3">
    <name type="scientific">Marinirhabdus gelatinilytica</name>
    <dbReference type="NCBI Taxonomy" id="1703343"/>
    <lineage>
        <taxon>Bacteria</taxon>
        <taxon>Pseudomonadati</taxon>
        <taxon>Bacteroidota</taxon>
        <taxon>Flavobacteriia</taxon>
        <taxon>Flavobacteriales</taxon>
        <taxon>Flavobacteriaceae</taxon>
    </lineage>
</organism>
<sequence>MGERSIVYFYGMKLILSLFVLFMLCSCGNTTEKDPLDTEEVVETITKATTATSDTSEKKEYDGLELMDFAEFETRYLQQTSSTTTYVINFWATWCKPCVKELPYFEELNKNYKDNNVKVVLVSLDFPKHIEKQVIPFIKKHKLQSELLLLDDPDANSWIPKVSEQWSGAIPATIFVKGNQQKFYEQSFEYTELETELKTIL</sequence>
<dbReference type="PANTHER" id="PTHR42852">
    <property type="entry name" value="THIOL:DISULFIDE INTERCHANGE PROTEIN DSBE"/>
    <property type="match status" value="1"/>
</dbReference>
<dbReference type="PROSITE" id="PS51352">
    <property type="entry name" value="THIOREDOXIN_2"/>
    <property type="match status" value="1"/>
</dbReference>
<dbReference type="PROSITE" id="PS51257">
    <property type="entry name" value="PROKAR_LIPOPROTEIN"/>
    <property type="match status" value="1"/>
</dbReference>
<dbReference type="InterPro" id="IPR050553">
    <property type="entry name" value="Thioredoxin_ResA/DsbE_sf"/>
</dbReference>
<feature type="domain" description="Thioredoxin" evidence="1">
    <location>
        <begin position="42"/>
        <end position="201"/>
    </location>
</feature>